<dbReference type="HOGENOM" id="CLU_046025_16_2_1"/>
<name>A0A067TSJ4_GALM3</name>
<proteinExistence type="predicted"/>
<keyword evidence="3" id="KW-1185">Reference proteome</keyword>
<protein>
    <submittedName>
        <fullName evidence="2">Uncharacterized protein</fullName>
    </submittedName>
</protein>
<sequence length="125" mass="14189">MEQIVGYLLNWGLFGVLTVQVFIYYVAFPWDRKQNKMLVYGTFLLETLQTILIAHDAFQTFVRGFGDPASLDDVGLAWFSVPLMTGMIALIAQAFYAYRVSVLAQSKYIPILILLVRKTRMVISG</sequence>
<dbReference type="OrthoDB" id="3053835at2759"/>
<feature type="transmembrane region" description="Helical" evidence="1">
    <location>
        <begin position="75"/>
        <end position="98"/>
    </location>
</feature>
<feature type="transmembrane region" description="Helical" evidence="1">
    <location>
        <begin position="38"/>
        <end position="55"/>
    </location>
</feature>
<gene>
    <name evidence="2" type="ORF">GALMADRAFT_1326045</name>
</gene>
<accession>A0A067TSJ4</accession>
<dbReference type="PANTHER" id="PTHR40465">
    <property type="entry name" value="CHROMOSOME 1, WHOLE GENOME SHOTGUN SEQUENCE"/>
    <property type="match status" value="1"/>
</dbReference>
<organism evidence="2 3">
    <name type="scientific">Galerina marginata (strain CBS 339.88)</name>
    <dbReference type="NCBI Taxonomy" id="685588"/>
    <lineage>
        <taxon>Eukaryota</taxon>
        <taxon>Fungi</taxon>
        <taxon>Dikarya</taxon>
        <taxon>Basidiomycota</taxon>
        <taxon>Agaricomycotina</taxon>
        <taxon>Agaricomycetes</taxon>
        <taxon>Agaricomycetidae</taxon>
        <taxon>Agaricales</taxon>
        <taxon>Agaricineae</taxon>
        <taxon>Strophariaceae</taxon>
        <taxon>Galerina</taxon>
    </lineage>
</organism>
<evidence type="ECO:0000313" key="2">
    <source>
        <dbReference type="EMBL" id="KDR86151.1"/>
    </source>
</evidence>
<evidence type="ECO:0000256" key="1">
    <source>
        <dbReference type="SAM" id="Phobius"/>
    </source>
</evidence>
<dbReference type="EMBL" id="KL142367">
    <property type="protein sequence ID" value="KDR86151.1"/>
    <property type="molecule type" value="Genomic_DNA"/>
</dbReference>
<evidence type="ECO:0000313" key="3">
    <source>
        <dbReference type="Proteomes" id="UP000027222"/>
    </source>
</evidence>
<dbReference type="Proteomes" id="UP000027222">
    <property type="component" value="Unassembled WGS sequence"/>
</dbReference>
<keyword evidence="1" id="KW-0472">Membrane</keyword>
<feature type="transmembrane region" description="Helical" evidence="1">
    <location>
        <begin position="6"/>
        <end position="26"/>
    </location>
</feature>
<dbReference type="AlphaFoldDB" id="A0A067TSJ4"/>
<dbReference type="STRING" id="685588.A0A067TSJ4"/>
<keyword evidence="1" id="KW-1133">Transmembrane helix</keyword>
<dbReference type="PANTHER" id="PTHR40465:SF1">
    <property type="entry name" value="DUF6534 DOMAIN-CONTAINING PROTEIN"/>
    <property type="match status" value="1"/>
</dbReference>
<reference evidence="3" key="1">
    <citation type="journal article" date="2014" name="Proc. Natl. Acad. Sci. U.S.A.">
        <title>Extensive sampling of basidiomycete genomes demonstrates inadequacy of the white-rot/brown-rot paradigm for wood decay fungi.</title>
        <authorList>
            <person name="Riley R."/>
            <person name="Salamov A.A."/>
            <person name="Brown D.W."/>
            <person name="Nagy L.G."/>
            <person name="Floudas D."/>
            <person name="Held B.W."/>
            <person name="Levasseur A."/>
            <person name="Lombard V."/>
            <person name="Morin E."/>
            <person name="Otillar R."/>
            <person name="Lindquist E.A."/>
            <person name="Sun H."/>
            <person name="LaButti K.M."/>
            <person name="Schmutz J."/>
            <person name="Jabbour D."/>
            <person name="Luo H."/>
            <person name="Baker S.E."/>
            <person name="Pisabarro A.G."/>
            <person name="Walton J.D."/>
            <person name="Blanchette R.A."/>
            <person name="Henrissat B."/>
            <person name="Martin F."/>
            <person name="Cullen D."/>
            <person name="Hibbett D.S."/>
            <person name="Grigoriev I.V."/>
        </authorList>
    </citation>
    <scope>NUCLEOTIDE SEQUENCE [LARGE SCALE GENOMIC DNA]</scope>
    <source>
        <strain evidence="3">CBS 339.88</strain>
    </source>
</reference>
<keyword evidence="1" id="KW-0812">Transmembrane</keyword>